<proteinExistence type="predicted"/>
<gene>
    <name evidence="1" type="ORF">QDX21_12375</name>
</gene>
<keyword evidence="2" id="KW-1185">Reference proteome</keyword>
<dbReference type="RefSeq" id="WP_279674832.1">
    <property type="nucleotide sequence ID" value="NZ_CP122566.1"/>
</dbReference>
<protein>
    <submittedName>
        <fullName evidence="1">Uncharacterized protein</fullName>
    </submittedName>
</protein>
<evidence type="ECO:0000313" key="2">
    <source>
        <dbReference type="Proteomes" id="UP001224674"/>
    </source>
</evidence>
<organism evidence="1 2">
    <name type="scientific">Auritidibacter ignavus</name>
    <dbReference type="NCBI Taxonomy" id="678932"/>
    <lineage>
        <taxon>Bacteria</taxon>
        <taxon>Bacillati</taxon>
        <taxon>Actinomycetota</taxon>
        <taxon>Actinomycetes</taxon>
        <taxon>Micrococcales</taxon>
        <taxon>Micrococcaceae</taxon>
        <taxon>Auritidibacter</taxon>
    </lineage>
</organism>
<accession>A0AAJ6ANN3</accession>
<evidence type="ECO:0000313" key="1">
    <source>
        <dbReference type="EMBL" id="WGH93069.1"/>
    </source>
</evidence>
<dbReference type="AlphaFoldDB" id="A0AAJ6ANN3"/>
<dbReference type="EMBL" id="CP122566">
    <property type="protein sequence ID" value="WGH93069.1"/>
    <property type="molecule type" value="Genomic_DNA"/>
</dbReference>
<sequence length="183" mass="20316">MTQMIRLMGMADESSTSTGVFTELYQQLPHNLLGRAWSPADGMPLQTLAERLAVGPISAELRDAHEPVLSVNDLPISLVEFYLCLGSCPELLETTHFFFDPDEFFIVDDHLVFLEDEEESAAWGIPVDQLPLPDPLLWRRTVGADTPDGEGDWLCEDGTISEVVTDVITWALSDPDEDAEDHA</sequence>
<name>A0AAJ6ANN3_9MICC</name>
<dbReference type="Proteomes" id="UP001224674">
    <property type="component" value="Chromosome"/>
</dbReference>
<reference evidence="1 2" key="1">
    <citation type="submission" date="2023-03" db="EMBL/GenBank/DDBJ databases">
        <title>Complete genome sequences of several Auritidibacter ignavus strains isolated from ear infections.</title>
        <authorList>
            <person name="Baehr T."/>
            <person name="Baumhoegger A.M."/>
        </authorList>
    </citation>
    <scope>NUCLEOTIDE SEQUENCE [LARGE SCALE GENOMIC DNA]</scope>
    <source>
        <strain evidence="1 2">BABAE-6</strain>
    </source>
</reference>